<evidence type="ECO:0000313" key="2">
    <source>
        <dbReference type="EMBL" id="KAF2156723.1"/>
    </source>
</evidence>
<reference evidence="2" key="1">
    <citation type="journal article" date="2020" name="Stud. Mycol.">
        <title>101 Dothideomycetes genomes: a test case for predicting lifestyles and emergence of pathogens.</title>
        <authorList>
            <person name="Haridas S."/>
            <person name="Albert R."/>
            <person name="Binder M."/>
            <person name="Bloem J."/>
            <person name="Labutti K."/>
            <person name="Salamov A."/>
            <person name="Andreopoulos B."/>
            <person name="Baker S."/>
            <person name="Barry K."/>
            <person name="Bills G."/>
            <person name="Bluhm B."/>
            <person name="Cannon C."/>
            <person name="Castanera R."/>
            <person name="Culley D."/>
            <person name="Daum C."/>
            <person name="Ezra D."/>
            <person name="Gonzalez J."/>
            <person name="Henrissat B."/>
            <person name="Kuo A."/>
            <person name="Liang C."/>
            <person name="Lipzen A."/>
            <person name="Lutzoni F."/>
            <person name="Magnuson J."/>
            <person name="Mondo S."/>
            <person name="Nolan M."/>
            <person name="Ohm R."/>
            <person name="Pangilinan J."/>
            <person name="Park H.-J."/>
            <person name="Ramirez L."/>
            <person name="Alfaro M."/>
            <person name="Sun H."/>
            <person name="Tritt A."/>
            <person name="Yoshinaga Y."/>
            <person name="Zwiers L.-H."/>
            <person name="Turgeon B."/>
            <person name="Goodwin S."/>
            <person name="Spatafora J."/>
            <person name="Crous P."/>
            <person name="Grigoriev I."/>
        </authorList>
    </citation>
    <scope>NUCLEOTIDE SEQUENCE</scope>
    <source>
        <strain evidence="2">CBS 260.36</strain>
    </source>
</reference>
<gene>
    <name evidence="2" type="ORF">K461DRAFT_272803</name>
</gene>
<keyword evidence="3" id="KW-1185">Reference proteome</keyword>
<comment type="caution">
    <text evidence="2">The sequence shown here is derived from an EMBL/GenBank/DDBJ whole genome shotgun (WGS) entry which is preliminary data.</text>
</comment>
<proteinExistence type="predicted"/>
<accession>A0A9P4JCY0</accession>
<dbReference type="Proteomes" id="UP000799439">
    <property type="component" value="Unassembled WGS sequence"/>
</dbReference>
<organism evidence="2 3">
    <name type="scientific">Myriangium duriaei CBS 260.36</name>
    <dbReference type="NCBI Taxonomy" id="1168546"/>
    <lineage>
        <taxon>Eukaryota</taxon>
        <taxon>Fungi</taxon>
        <taxon>Dikarya</taxon>
        <taxon>Ascomycota</taxon>
        <taxon>Pezizomycotina</taxon>
        <taxon>Dothideomycetes</taxon>
        <taxon>Dothideomycetidae</taxon>
        <taxon>Myriangiales</taxon>
        <taxon>Myriangiaceae</taxon>
        <taxon>Myriangium</taxon>
    </lineage>
</organism>
<feature type="non-terminal residue" evidence="2">
    <location>
        <position position="123"/>
    </location>
</feature>
<dbReference type="EMBL" id="ML996081">
    <property type="protein sequence ID" value="KAF2156723.1"/>
    <property type="molecule type" value="Genomic_DNA"/>
</dbReference>
<feature type="region of interest" description="Disordered" evidence="1">
    <location>
        <begin position="1"/>
        <end position="123"/>
    </location>
</feature>
<dbReference type="AlphaFoldDB" id="A0A9P4JCY0"/>
<feature type="compositionally biased region" description="Basic and acidic residues" evidence="1">
    <location>
        <begin position="59"/>
        <end position="79"/>
    </location>
</feature>
<evidence type="ECO:0000256" key="1">
    <source>
        <dbReference type="SAM" id="MobiDB-lite"/>
    </source>
</evidence>
<sequence>MARLNSRSSVSIAGRVALSSTDRRTNSPATSTVANRLPSPASGSEKENNRARMSKGKGRLRDSVESSPRHSAEREELARGSKRRRISRADPTPELSYGDADSEEEELPTPSLNGDGIEDETGL</sequence>
<feature type="compositionally biased region" description="Polar residues" evidence="1">
    <location>
        <begin position="1"/>
        <end position="11"/>
    </location>
</feature>
<evidence type="ECO:0000313" key="3">
    <source>
        <dbReference type="Proteomes" id="UP000799439"/>
    </source>
</evidence>
<name>A0A9P4JCY0_9PEZI</name>
<protein>
    <submittedName>
        <fullName evidence="2">Uncharacterized protein</fullName>
    </submittedName>
</protein>